<organism evidence="1 2">
    <name type="scientific">Vibrio qinghaiensis</name>
    <dbReference type="NCBI Taxonomy" id="2025808"/>
    <lineage>
        <taxon>Bacteria</taxon>
        <taxon>Pseudomonadati</taxon>
        <taxon>Pseudomonadota</taxon>
        <taxon>Gammaproteobacteria</taxon>
        <taxon>Vibrionales</taxon>
        <taxon>Vibrionaceae</taxon>
        <taxon>Vibrio</taxon>
    </lineage>
</organism>
<dbReference type="AlphaFoldDB" id="A0A223MYJ9"/>
<dbReference type="Pfam" id="PF04134">
    <property type="entry name" value="DCC1-like"/>
    <property type="match status" value="1"/>
</dbReference>
<keyword evidence="1" id="KW-0131">Cell cycle</keyword>
<dbReference type="InterPro" id="IPR007263">
    <property type="entry name" value="DCC1-like"/>
</dbReference>
<dbReference type="KEGG" id="vqi:CCZ37_08565"/>
<accession>A0A223MYJ9</accession>
<keyword evidence="2" id="KW-1185">Reference proteome</keyword>
<dbReference type="EMBL" id="CP022741">
    <property type="protein sequence ID" value="ASU22642.1"/>
    <property type="molecule type" value="Genomic_DNA"/>
</dbReference>
<dbReference type="PANTHER" id="PTHR34290">
    <property type="entry name" value="SI:CH73-390P7.2"/>
    <property type="match status" value="1"/>
</dbReference>
<proteinExistence type="predicted"/>
<reference evidence="1 2" key="1">
    <citation type="submission" date="2017-08" db="EMBL/GenBank/DDBJ databases">
        <title>The Vibrio qinghaiensis sp.-Q67 is a luminous bacteria isolated firstly from Qinghai lake, Qinghai province, China, which has been proved to be very sensitive to detect environmental and food pollutants. Therefore, complete genome analysis of V. qinghaiensis sp.-Q67 highlights the potential application of this strain on detection of hazards in the contaminated environments.</title>
        <authorList>
            <person name="Gong L."/>
        </authorList>
    </citation>
    <scope>NUCLEOTIDE SEQUENCE [LARGE SCALE GENOMIC DNA]</scope>
    <source>
        <strain evidence="1 2">Q67</strain>
    </source>
</reference>
<dbReference type="RefSeq" id="WP_094500304.1">
    <property type="nucleotide sequence ID" value="NZ_CAWNHI010000001.1"/>
</dbReference>
<sequence length="132" mass="15402">MSTPSLVIFFDAQCPLCCNEMRSLKTFDHHGRVQLVDINNDDAMRSFPSIDKSKALSILHGLDQQGNLLYGLDVTVLAWRLVNKHRWLFITRLPILKWISDQIYLLFAKHRMSISRWFSHAQCRNGVCKNRE</sequence>
<dbReference type="Proteomes" id="UP000215148">
    <property type="component" value="Chromosome 1"/>
</dbReference>
<keyword evidence="1" id="KW-0132">Cell division</keyword>
<evidence type="ECO:0000313" key="1">
    <source>
        <dbReference type="EMBL" id="ASU22642.1"/>
    </source>
</evidence>
<name>A0A223MYJ9_9VIBR</name>
<dbReference type="InterPro" id="IPR044691">
    <property type="entry name" value="DCC1_Trx"/>
</dbReference>
<dbReference type="PANTHER" id="PTHR34290:SF2">
    <property type="entry name" value="OS04G0668800 PROTEIN"/>
    <property type="match status" value="1"/>
</dbReference>
<protein>
    <submittedName>
        <fullName evidence="1">Cell division protein</fullName>
    </submittedName>
</protein>
<dbReference type="GO" id="GO:0015035">
    <property type="term" value="F:protein-disulfide reductase activity"/>
    <property type="evidence" value="ECO:0007669"/>
    <property type="project" value="InterPro"/>
</dbReference>
<evidence type="ECO:0000313" key="2">
    <source>
        <dbReference type="Proteomes" id="UP000215148"/>
    </source>
</evidence>
<dbReference type="GO" id="GO:0051301">
    <property type="term" value="P:cell division"/>
    <property type="evidence" value="ECO:0007669"/>
    <property type="project" value="UniProtKB-KW"/>
</dbReference>
<gene>
    <name evidence="1" type="ORF">CCZ37_08565</name>
</gene>